<dbReference type="PANTHER" id="PTHR30543">
    <property type="entry name" value="CHROMATE REDUCTASE"/>
    <property type="match status" value="1"/>
</dbReference>
<dbReference type="Gene3D" id="3.40.50.360">
    <property type="match status" value="1"/>
</dbReference>
<protein>
    <submittedName>
        <fullName evidence="2">NAD(P)H-dependent oxidoreductase</fullName>
    </submittedName>
</protein>
<dbReference type="PANTHER" id="PTHR30543:SF21">
    <property type="entry name" value="NAD(P)H-DEPENDENT FMN REDUCTASE LOT6"/>
    <property type="match status" value="1"/>
</dbReference>
<dbReference type="InterPro" id="IPR005025">
    <property type="entry name" value="FMN_Rdtase-like_dom"/>
</dbReference>
<name>A0AAJ5VT75_9HYPH</name>
<dbReference type="EMBL" id="CP119312">
    <property type="protein sequence ID" value="WEK03897.1"/>
    <property type="molecule type" value="Genomic_DNA"/>
</dbReference>
<dbReference type="InterPro" id="IPR050712">
    <property type="entry name" value="NAD(P)H-dep_reductase"/>
</dbReference>
<dbReference type="GO" id="GO:0010181">
    <property type="term" value="F:FMN binding"/>
    <property type="evidence" value="ECO:0007669"/>
    <property type="project" value="TreeGrafter"/>
</dbReference>
<organism evidence="2 3">
    <name type="scientific">Candidatus Devosia phytovorans</name>
    <dbReference type="NCBI Taxonomy" id="3121372"/>
    <lineage>
        <taxon>Bacteria</taxon>
        <taxon>Pseudomonadati</taxon>
        <taxon>Pseudomonadota</taxon>
        <taxon>Alphaproteobacteria</taxon>
        <taxon>Hyphomicrobiales</taxon>
        <taxon>Devosiaceae</taxon>
        <taxon>Devosia</taxon>
    </lineage>
</organism>
<dbReference type="Pfam" id="PF03358">
    <property type="entry name" value="FMN_red"/>
    <property type="match status" value="1"/>
</dbReference>
<feature type="domain" description="NADPH-dependent FMN reductase-like" evidence="1">
    <location>
        <begin position="2"/>
        <end position="87"/>
    </location>
</feature>
<dbReference type="Proteomes" id="UP001217476">
    <property type="component" value="Chromosome"/>
</dbReference>
<dbReference type="GO" id="GO:0005829">
    <property type="term" value="C:cytosol"/>
    <property type="evidence" value="ECO:0007669"/>
    <property type="project" value="TreeGrafter"/>
</dbReference>
<proteinExistence type="predicted"/>
<evidence type="ECO:0000313" key="2">
    <source>
        <dbReference type="EMBL" id="WEK03897.1"/>
    </source>
</evidence>
<dbReference type="InterPro" id="IPR029039">
    <property type="entry name" value="Flavoprotein-like_sf"/>
</dbReference>
<accession>A0AAJ5VT75</accession>
<dbReference type="GO" id="GO:0016491">
    <property type="term" value="F:oxidoreductase activity"/>
    <property type="evidence" value="ECO:0007669"/>
    <property type="project" value="InterPro"/>
</dbReference>
<evidence type="ECO:0000259" key="1">
    <source>
        <dbReference type="Pfam" id="PF03358"/>
    </source>
</evidence>
<dbReference type="AlphaFoldDB" id="A0AAJ5VT75"/>
<sequence length="104" mass="11179">MAEQVRRADGIAFVTPGYNYSVPGVLKNALDWISRVQPAPFAGKPVLIQTASIGSLGGARAQYHLRQILVFLDAYSMNKPEVMIGDAASKVREDCCPTNLPASS</sequence>
<reference evidence="2" key="1">
    <citation type="submission" date="2023-03" db="EMBL/GenBank/DDBJ databases">
        <title>Andean soil-derived lignocellulolytic bacterial consortium as a source of novel taxa and putative plastic-active enzymes.</title>
        <authorList>
            <person name="Diaz-Garcia L."/>
            <person name="Chuvochina M."/>
            <person name="Feuerriegel G."/>
            <person name="Bunk B."/>
            <person name="Sproer C."/>
            <person name="Streit W.R."/>
            <person name="Rodriguez L.M."/>
            <person name="Overmann J."/>
            <person name="Jimenez D.J."/>
        </authorList>
    </citation>
    <scope>NUCLEOTIDE SEQUENCE</scope>
    <source>
        <strain evidence="2">MAG 4196</strain>
    </source>
</reference>
<dbReference type="SUPFAM" id="SSF52218">
    <property type="entry name" value="Flavoproteins"/>
    <property type="match status" value="1"/>
</dbReference>
<evidence type="ECO:0000313" key="3">
    <source>
        <dbReference type="Proteomes" id="UP001217476"/>
    </source>
</evidence>
<gene>
    <name evidence="2" type="ORF">P0Y65_17140</name>
</gene>